<keyword evidence="2" id="KW-0012">Acyltransferase</keyword>
<dbReference type="Proteomes" id="UP000018896">
    <property type="component" value="Unassembled WGS sequence"/>
</dbReference>
<dbReference type="GO" id="GO:0016747">
    <property type="term" value="F:acyltransferase activity, transferring groups other than amino-acyl groups"/>
    <property type="evidence" value="ECO:0007669"/>
    <property type="project" value="InterPro"/>
</dbReference>
<evidence type="ECO:0000313" key="5">
    <source>
        <dbReference type="Proteomes" id="UP000018896"/>
    </source>
</evidence>
<dbReference type="AlphaFoldDB" id="W4QS99"/>
<protein>
    <submittedName>
        <fullName evidence="4">Acetyltransferase</fullName>
    </submittedName>
</protein>
<comment type="caution">
    <text evidence="4">The sequence shown here is derived from an EMBL/GenBank/DDBJ whole genome shotgun (WGS) entry which is preliminary data.</text>
</comment>
<dbReference type="PROSITE" id="PS51186">
    <property type="entry name" value="GNAT"/>
    <property type="match status" value="1"/>
</dbReference>
<sequence length="142" mass="16496">MIRKATNLDLQMIQNHAAIVQQEATLGYMSGNPALINFDMMNHYKGEYYVIGDHQSIHGWILLGETPLPYEHEIVGMVLELYVLPQWRKHGYGKILMQYAIDFYKRKGFKRVQLNVFSGNPAKNLYDSLGFQDVSTLMERRI</sequence>
<evidence type="ECO:0000313" key="4">
    <source>
        <dbReference type="EMBL" id="GAE34498.1"/>
    </source>
</evidence>
<evidence type="ECO:0000256" key="1">
    <source>
        <dbReference type="ARBA" id="ARBA00022679"/>
    </source>
</evidence>
<dbReference type="EMBL" id="BAUV01000008">
    <property type="protein sequence ID" value="GAE34498.1"/>
    <property type="molecule type" value="Genomic_DNA"/>
</dbReference>
<dbReference type="Gene3D" id="3.40.630.30">
    <property type="match status" value="1"/>
</dbReference>
<dbReference type="OrthoDB" id="156739at2"/>
<dbReference type="eggNOG" id="COG0456">
    <property type="taxonomic scope" value="Bacteria"/>
</dbReference>
<dbReference type="Pfam" id="PF00583">
    <property type="entry name" value="Acetyltransf_1"/>
    <property type="match status" value="1"/>
</dbReference>
<gene>
    <name evidence="4" type="ORF">JCM9157_1559</name>
</gene>
<dbReference type="InterPro" id="IPR050680">
    <property type="entry name" value="YpeA/RimI_acetyltransf"/>
</dbReference>
<feature type="domain" description="N-acetyltransferase" evidence="3">
    <location>
        <begin position="1"/>
        <end position="142"/>
    </location>
</feature>
<proteinExistence type="predicted"/>
<dbReference type="CDD" id="cd04301">
    <property type="entry name" value="NAT_SF"/>
    <property type="match status" value="1"/>
</dbReference>
<keyword evidence="5" id="KW-1185">Reference proteome</keyword>
<reference evidence="4 5" key="1">
    <citation type="journal article" date="2014" name="Genome Announc.">
        <title>Draft Genome Sequences of Three Alkaliphilic Bacillus Strains, Bacillus wakoensis JCM 9140T, Bacillus akibai JCM 9157T, and Bacillus hemicellulosilyticus JCM 9152T.</title>
        <authorList>
            <person name="Yuki M."/>
            <person name="Oshima K."/>
            <person name="Suda W."/>
            <person name="Oshida Y."/>
            <person name="Kitamura K."/>
            <person name="Iida T."/>
            <person name="Hattori M."/>
            <person name="Ohkuma M."/>
        </authorList>
    </citation>
    <scope>NUCLEOTIDE SEQUENCE [LARGE SCALE GENOMIC DNA]</scope>
    <source>
        <strain evidence="4 5">JCM 9157</strain>
    </source>
</reference>
<dbReference type="RefSeq" id="WP_035663391.1">
    <property type="nucleotide sequence ID" value="NZ_BAUV01000008.1"/>
</dbReference>
<evidence type="ECO:0000256" key="2">
    <source>
        <dbReference type="ARBA" id="ARBA00023315"/>
    </source>
</evidence>
<organism evidence="4 5">
    <name type="scientific">Halalkalibacter akibai (strain ATCC 43226 / DSM 21942 / CIP 109018 / JCM 9157 / 1139)</name>
    <name type="common">Bacillus akibai</name>
    <dbReference type="NCBI Taxonomy" id="1236973"/>
    <lineage>
        <taxon>Bacteria</taxon>
        <taxon>Bacillati</taxon>
        <taxon>Bacillota</taxon>
        <taxon>Bacilli</taxon>
        <taxon>Bacillales</taxon>
        <taxon>Bacillaceae</taxon>
        <taxon>Halalkalibacter</taxon>
    </lineage>
</organism>
<dbReference type="SUPFAM" id="SSF55729">
    <property type="entry name" value="Acyl-CoA N-acyltransferases (Nat)"/>
    <property type="match status" value="1"/>
</dbReference>
<evidence type="ECO:0000259" key="3">
    <source>
        <dbReference type="PROSITE" id="PS51186"/>
    </source>
</evidence>
<keyword evidence="1 4" id="KW-0808">Transferase</keyword>
<dbReference type="PANTHER" id="PTHR43420">
    <property type="entry name" value="ACETYLTRANSFERASE"/>
    <property type="match status" value="1"/>
</dbReference>
<accession>W4QS99</accession>
<name>W4QS99_HALA3</name>
<dbReference type="STRING" id="1236973.JCM9157_1559"/>
<dbReference type="InterPro" id="IPR000182">
    <property type="entry name" value="GNAT_dom"/>
</dbReference>
<dbReference type="InterPro" id="IPR016181">
    <property type="entry name" value="Acyl_CoA_acyltransferase"/>
</dbReference>